<dbReference type="Pfam" id="PF07998">
    <property type="entry name" value="Peptidase_M54"/>
    <property type="match status" value="1"/>
</dbReference>
<name>A0A2W5THD8_9BACT</name>
<dbReference type="Gene3D" id="3.40.390.10">
    <property type="entry name" value="Collagenase (Catalytic Domain)"/>
    <property type="match status" value="1"/>
</dbReference>
<dbReference type="GO" id="GO:0008237">
    <property type="term" value="F:metallopeptidase activity"/>
    <property type="evidence" value="ECO:0007669"/>
    <property type="project" value="UniProtKB-KW"/>
</dbReference>
<evidence type="ECO:0000313" key="8">
    <source>
        <dbReference type="Proteomes" id="UP000249061"/>
    </source>
</evidence>
<evidence type="ECO:0000256" key="5">
    <source>
        <dbReference type="ARBA" id="ARBA00022833"/>
    </source>
</evidence>
<dbReference type="GO" id="GO:0046872">
    <property type="term" value="F:metal ion binding"/>
    <property type="evidence" value="ECO:0007669"/>
    <property type="project" value="UniProtKB-KW"/>
</dbReference>
<keyword evidence="3" id="KW-0479">Metal-binding</keyword>
<accession>A0A2W5THD8</accession>
<keyword evidence="6" id="KW-0482">Metalloprotease</keyword>
<proteinExistence type="predicted"/>
<dbReference type="InterPro" id="IPR024079">
    <property type="entry name" value="MetalloPept_cat_dom_sf"/>
</dbReference>
<dbReference type="InterPro" id="IPR012962">
    <property type="entry name" value="Pept_M54_archaemetzincn"/>
</dbReference>
<keyword evidence="5" id="KW-0862">Zinc</keyword>
<gene>
    <name evidence="7" type="ORF">DI536_13915</name>
</gene>
<organism evidence="7 8">
    <name type="scientific">Archangium gephyra</name>
    <dbReference type="NCBI Taxonomy" id="48"/>
    <lineage>
        <taxon>Bacteria</taxon>
        <taxon>Pseudomonadati</taxon>
        <taxon>Myxococcota</taxon>
        <taxon>Myxococcia</taxon>
        <taxon>Myxococcales</taxon>
        <taxon>Cystobacterineae</taxon>
        <taxon>Archangiaceae</taxon>
        <taxon>Archangium</taxon>
    </lineage>
</organism>
<keyword evidence="2" id="KW-0645">Protease</keyword>
<comment type="caution">
    <text evidence="7">The sequence shown here is derived from an EMBL/GenBank/DDBJ whole genome shotgun (WGS) entry which is preliminary data.</text>
</comment>
<reference evidence="7 8" key="1">
    <citation type="submission" date="2017-08" db="EMBL/GenBank/DDBJ databases">
        <title>Infants hospitalized years apart are colonized by the same room-sourced microbial strains.</title>
        <authorList>
            <person name="Brooks B."/>
            <person name="Olm M.R."/>
            <person name="Firek B.A."/>
            <person name="Baker R."/>
            <person name="Thomas B.C."/>
            <person name="Morowitz M.J."/>
            <person name="Banfield J.F."/>
        </authorList>
    </citation>
    <scope>NUCLEOTIDE SEQUENCE [LARGE SCALE GENOMIC DNA]</scope>
    <source>
        <strain evidence="7">S2_003_000_R2_14</strain>
    </source>
</reference>
<dbReference type="EMBL" id="QFQP01000011">
    <property type="protein sequence ID" value="PZR12673.1"/>
    <property type="molecule type" value="Genomic_DNA"/>
</dbReference>
<dbReference type="Proteomes" id="UP000249061">
    <property type="component" value="Unassembled WGS sequence"/>
</dbReference>
<evidence type="ECO:0000256" key="6">
    <source>
        <dbReference type="ARBA" id="ARBA00023049"/>
    </source>
</evidence>
<protein>
    <recommendedName>
        <fullName evidence="9">Peptidase M54</fullName>
    </recommendedName>
</protein>
<evidence type="ECO:0000256" key="3">
    <source>
        <dbReference type="ARBA" id="ARBA00022723"/>
    </source>
</evidence>
<dbReference type="GO" id="GO:0006508">
    <property type="term" value="P:proteolysis"/>
    <property type="evidence" value="ECO:0007669"/>
    <property type="project" value="UniProtKB-KW"/>
</dbReference>
<evidence type="ECO:0000256" key="4">
    <source>
        <dbReference type="ARBA" id="ARBA00022801"/>
    </source>
</evidence>
<comment type="cofactor">
    <cofactor evidence="1">
        <name>Zn(2+)</name>
        <dbReference type="ChEBI" id="CHEBI:29105"/>
    </cofactor>
</comment>
<evidence type="ECO:0008006" key="9">
    <source>
        <dbReference type="Google" id="ProtNLM"/>
    </source>
</evidence>
<evidence type="ECO:0000256" key="2">
    <source>
        <dbReference type="ARBA" id="ARBA00022670"/>
    </source>
</evidence>
<dbReference type="AlphaFoldDB" id="A0A2W5THD8"/>
<evidence type="ECO:0000256" key="1">
    <source>
        <dbReference type="ARBA" id="ARBA00001947"/>
    </source>
</evidence>
<keyword evidence="4" id="KW-0378">Hydrolase</keyword>
<dbReference type="SUPFAM" id="SSF55486">
    <property type="entry name" value="Metalloproteases ('zincins'), catalytic domain"/>
    <property type="match status" value="1"/>
</dbReference>
<sequence length="171" mass="18786">MIRIFTLDEFDPALLKALTKSLYTAFGVGAEHSGNVTAPHGQQEPYDANKLLETMPKVSALADDKVLFLTARKLAPRKLASGEAPTYGLARYSAQRSVVTTSHIKGLNVDTVKTLARYAMQEVGHTYGLHHCLDPRCAMYPQWTPSYAAGEASFCTFCRDTVDAKIRTTKS</sequence>
<evidence type="ECO:0000313" key="7">
    <source>
        <dbReference type="EMBL" id="PZR12673.1"/>
    </source>
</evidence>